<protein>
    <submittedName>
        <fullName evidence="6">TetR family transcriptional regulator</fullName>
    </submittedName>
</protein>
<comment type="caution">
    <text evidence="6">The sequence shown here is derived from an EMBL/GenBank/DDBJ whole genome shotgun (WGS) entry which is preliminary data.</text>
</comment>
<gene>
    <name evidence="6" type="ORF">Q644_19605</name>
</gene>
<feature type="domain" description="HTH tetR-type" evidence="5">
    <location>
        <begin position="9"/>
        <end position="69"/>
    </location>
</feature>
<evidence type="ECO:0000313" key="7">
    <source>
        <dbReference type="Proteomes" id="UP000016842"/>
    </source>
</evidence>
<dbReference type="Gene3D" id="1.10.357.10">
    <property type="entry name" value="Tetracycline Repressor, domain 2"/>
    <property type="match status" value="1"/>
</dbReference>
<feature type="DNA-binding region" description="H-T-H motif" evidence="4">
    <location>
        <begin position="32"/>
        <end position="51"/>
    </location>
</feature>
<evidence type="ECO:0000313" key="6">
    <source>
        <dbReference type="EMBL" id="ERM01838.1"/>
    </source>
</evidence>
<dbReference type="Proteomes" id="UP000016842">
    <property type="component" value="Unassembled WGS sequence"/>
</dbReference>
<reference evidence="6 7" key="1">
    <citation type="journal article" date="2014" name="FEMS Microbiol. Lett.">
        <title>Genome sequencing analysis reveals virulence-related gene content of Ochrobactrum intermedium strain 229E, a urease-positive strain isolated from the human gastric niche.</title>
        <authorList>
            <person name="Kulkarni G.J."/>
            <person name="Shetty S."/>
            <person name="Dharne M.S."/>
            <person name="Shouche Y.S."/>
        </authorList>
    </citation>
    <scope>NUCLEOTIDE SEQUENCE [LARGE SCALE GENOMIC DNA]</scope>
    <source>
        <strain evidence="6 7">229E</strain>
    </source>
</reference>
<dbReference type="AlphaFoldDB" id="U4VA08"/>
<dbReference type="InterPro" id="IPR023772">
    <property type="entry name" value="DNA-bd_HTH_TetR-type_CS"/>
</dbReference>
<accession>U4VA08</accession>
<dbReference type="InterPro" id="IPR036271">
    <property type="entry name" value="Tet_transcr_reg_TetR-rel_C_sf"/>
</dbReference>
<dbReference type="GO" id="GO:0003677">
    <property type="term" value="F:DNA binding"/>
    <property type="evidence" value="ECO:0007669"/>
    <property type="project" value="UniProtKB-UniRule"/>
</dbReference>
<dbReference type="SUPFAM" id="SSF48498">
    <property type="entry name" value="Tetracyclin repressor-like, C-terminal domain"/>
    <property type="match status" value="1"/>
</dbReference>
<dbReference type="SUPFAM" id="SSF46689">
    <property type="entry name" value="Homeodomain-like"/>
    <property type="match status" value="1"/>
</dbReference>
<dbReference type="PANTHER" id="PTHR47506">
    <property type="entry name" value="TRANSCRIPTIONAL REGULATORY PROTEIN"/>
    <property type="match status" value="1"/>
</dbReference>
<dbReference type="PROSITE" id="PS50977">
    <property type="entry name" value="HTH_TETR_2"/>
    <property type="match status" value="1"/>
</dbReference>
<name>U4VA08_9HYPH</name>
<keyword evidence="3" id="KW-0804">Transcription</keyword>
<dbReference type="Gene3D" id="1.10.10.60">
    <property type="entry name" value="Homeodomain-like"/>
    <property type="match status" value="1"/>
</dbReference>
<dbReference type="PATRIC" id="fig|1337887.3.peg.2490"/>
<dbReference type="InterPro" id="IPR001647">
    <property type="entry name" value="HTH_TetR"/>
</dbReference>
<organism evidence="6 7">
    <name type="scientific">Brucella intermedia 229E</name>
    <dbReference type="NCBI Taxonomy" id="1337887"/>
    <lineage>
        <taxon>Bacteria</taxon>
        <taxon>Pseudomonadati</taxon>
        <taxon>Pseudomonadota</taxon>
        <taxon>Alphaproteobacteria</taxon>
        <taxon>Hyphomicrobiales</taxon>
        <taxon>Brucellaceae</taxon>
        <taxon>Brucella/Ochrobactrum group</taxon>
        <taxon>Brucella</taxon>
    </lineage>
</organism>
<dbReference type="EMBL" id="ASXJ01000128">
    <property type="protein sequence ID" value="ERM01838.1"/>
    <property type="molecule type" value="Genomic_DNA"/>
</dbReference>
<keyword evidence="1" id="KW-0805">Transcription regulation</keyword>
<evidence type="ECO:0000256" key="1">
    <source>
        <dbReference type="ARBA" id="ARBA00023015"/>
    </source>
</evidence>
<sequence length="210" mass="22782">MADKGRPRSFDRETALRAAMLKFWEKGFDGASLADLTAAMGINAPSLYAAFGSKEGLYLEALTLYSGEVGGVEIWSTLDKTPEVRRAFEQFLHATIDAYCQESVPRGCMIALDALHRTQSSDKVCTVLRNCRHANIEILKKRLERGIRDGDIAMSVNCEAVATFYATVQNGMSILARDGGTRADLTAAAQGAMAAWDKLVPGEARSGDEP</sequence>
<keyword evidence="2 4" id="KW-0238">DNA-binding</keyword>
<proteinExistence type="predicted"/>
<evidence type="ECO:0000259" key="5">
    <source>
        <dbReference type="PROSITE" id="PS50977"/>
    </source>
</evidence>
<dbReference type="PROSITE" id="PS01081">
    <property type="entry name" value="HTH_TETR_1"/>
    <property type="match status" value="1"/>
</dbReference>
<evidence type="ECO:0000256" key="2">
    <source>
        <dbReference type="ARBA" id="ARBA00023125"/>
    </source>
</evidence>
<evidence type="ECO:0000256" key="3">
    <source>
        <dbReference type="ARBA" id="ARBA00023163"/>
    </source>
</evidence>
<dbReference type="InterPro" id="IPR009057">
    <property type="entry name" value="Homeodomain-like_sf"/>
</dbReference>
<dbReference type="PANTHER" id="PTHR47506:SF1">
    <property type="entry name" value="HTH-TYPE TRANSCRIPTIONAL REGULATOR YJDC"/>
    <property type="match status" value="1"/>
</dbReference>
<evidence type="ECO:0000256" key="4">
    <source>
        <dbReference type="PROSITE-ProRule" id="PRU00335"/>
    </source>
</evidence>
<dbReference type="Pfam" id="PF00440">
    <property type="entry name" value="TetR_N"/>
    <property type="match status" value="1"/>
</dbReference>